<dbReference type="InterPro" id="IPR058031">
    <property type="entry name" value="AAA_lid_NorR"/>
</dbReference>
<organism evidence="7 8">
    <name type="scientific">Siminovitchia thermophila</name>
    <dbReference type="NCBI Taxonomy" id="1245522"/>
    <lineage>
        <taxon>Bacteria</taxon>
        <taxon>Bacillati</taxon>
        <taxon>Bacillota</taxon>
        <taxon>Bacilli</taxon>
        <taxon>Bacillales</taxon>
        <taxon>Bacillaceae</taxon>
        <taxon>Siminovitchia</taxon>
    </lineage>
</organism>
<dbReference type="Proteomes" id="UP000823485">
    <property type="component" value="Unassembled WGS sequence"/>
</dbReference>
<dbReference type="SUPFAM" id="SSF52540">
    <property type="entry name" value="P-loop containing nucleoside triphosphate hydrolases"/>
    <property type="match status" value="1"/>
</dbReference>
<sequence>MDVRDALNRSVWDRFVKEGALDDSRINKRISESWLFCRQKGINPYYGKGKTILTNDKFQERKKANKKLLHTALPVLKNLLPFFNHTRAVFLLVDPEGYVLFMDGHEMALHKAKSIHFIEGVKWTEEEVGTNAIGTALRIKEPIQIVGAEHYAVASHSWGCCSSPIWNADGQMAGILNTSYPVRLGIDEQMLPFVIAATYAIEQRLVADARTRELELLKHASLIQLSHSLTIICNNQGKLVWVTDSMRKLLPKWHQLTLSDVKGEGFSIARKKPLYSFQQQDSVIGYHIHLKKRIPKLLSQIRSTFTYEGVQGKSETFQKTLLQAEKASRTNIPVHLSGETGTGKELLARAIHVNSPRTSGPFIPVNCGAVPKDLMAGELFGYVSGAFTGAKRSGHKGKFEQAHGGTLFLDEIGEISQEMQIALLRVLEDKKVIPLGGVKPVDVDIRIITASHRDLEEMVDKGSLREDLFYRIFVYPIELPPLRKRIEDIPCFIKDYGQKNDWHIHFPKEVVAYLQSFPWPGNIRQLLHCLDRLHVEAGSSQPTLELISSMLSPKKTLPPSLDNSLQDKLTFREQMERSKIAEALIAANGNVTKAAAQLNMPRSTFYRKLKKLNL</sequence>
<reference evidence="7 8" key="1">
    <citation type="submission" date="2021-01" db="EMBL/GenBank/DDBJ databases">
        <title>Genomic Encyclopedia of Type Strains, Phase IV (KMG-IV): sequencing the most valuable type-strain genomes for metagenomic binning, comparative biology and taxonomic classification.</title>
        <authorList>
            <person name="Goeker M."/>
        </authorList>
    </citation>
    <scope>NUCLEOTIDE SEQUENCE [LARGE SCALE GENOMIC DNA]</scope>
    <source>
        <strain evidence="7 8">DSM 105453</strain>
    </source>
</reference>
<proteinExistence type="predicted"/>
<dbReference type="InterPro" id="IPR003593">
    <property type="entry name" value="AAA+_ATPase"/>
</dbReference>
<evidence type="ECO:0000259" key="6">
    <source>
        <dbReference type="PROSITE" id="PS50045"/>
    </source>
</evidence>
<keyword evidence="2" id="KW-0067">ATP-binding</keyword>
<dbReference type="PROSITE" id="PS00688">
    <property type="entry name" value="SIGMA54_INTERACT_3"/>
    <property type="match status" value="1"/>
</dbReference>
<dbReference type="InterPro" id="IPR027417">
    <property type="entry name" value="P-loop_NTPase"/>
</dbReference>
<keyword evidence="3" id="KW-0805">Transcription regulation</keyword>
<dbReference type="CDD" id="cd00009">
    <property type="entry name" value="AAA"/>
    <property type="match status" value="1"/>
</dbReference>
<protein>
    <submittedName>
        <fullName evidence="7">Transcriptional regulator of acetoin/glycerol metabolism</fullName>
    </submittedName>
</protein>
<dbReference type="SMART" id="SM00382">
    <property type="entry name" value="AAA"/>
    <property type="match status" value="1"/>
</dbReference>
<dbReference type="InterPro" id="IPR002197">
    <property type="entry name" value="HTH_Fis"/>
</dbReference>
<dbReference type="Gene3D" id="3.40.50.300">
    <property type="entry name" value="P-loop containing nucleotide triphosphate hydrolases"/>
    <property type="match status" value="1"/>
</dbReference>
<evidence type="ECO:0000313" key="8">
    <source>
        <dbReference type="Proteomes" id="UP000823485"/>
    </source>
</evidence>
<gene>
    <name evidence="7" type="ORF">JOC94_002121</name>
</gene>
<dbReference type="InterPro" id="IPR002078">
    <property type="entry name" value="Sigma_54_int"/>
</dbReference>
<dbReference type="InterPro" id="IPR025944">
    <property type="entry name" value="Sigma_54_int_dom_CS"/>
</dbReference>
<dbReference type="Gene3D" id="1.10.10.60">
    <property type="entry name" value="Homeodomain-like"/>
    <property type="match status" value="1"/>
</dbReference>
<evidence type="ECO:0000256" key="5">
    <source>
        <dbReference type="ARBA" id="ARBA00023163"/>
    </source>
</evidence>
<dbReference type="PROSITE" id="PS50045">
    <property type="entry name" value="SIGMA54_INTERACT_4"/>
    <property type="match status" value="1"/>
</dbReference>
<evidence type="ECO:0000256" key="3">
    <source>
        <dbReference type="ARBA" id="ARBA00023015"/>
    </source>
</evidence>
<dbReference type="PRINTS" id="PR01590">
    <property type="entry name" value="HTHFIS"/>
</dbReference>
<keyword evidence="5" id="KW-0804">Transcription</keyword>
<evidence type="ECO:0000313" key="7">
    <source>
        <dbReference type="EMBL" id="MBM7715149.1"/>
    </source>
</evidence>
<dbReference type="InterPro" id="IPR009057">
    <property type="entry name" value="Homeodomain-like_sf"/>
</dbReference>
<dbReference type="InterPro" id="IPR025943">
    <property type="entry name" value="Sigma_54_int_dom_ATP-bd_2"/>
</dbReference>
<evidence type="ECO:0000256" key="2">
    <source>
        <dbReference type="ARBA" id="ARBA00022840"/>
    </source>
</evidence>
<dbReference type="EMBL" id="JAFBFH010000012">
    <property type="protein sequence ID" value="MBM7715149.1"/>
    <property type="molecule type" value="Genomic_DNA"/>
</dbReference>
<evidence type="ECO:0000256" key="1">
    <source>
        <dbReference type="ARBA" id="ARBA00022741"/>
    </source>
</evidence>
<dbReference type="SUPFAM" id="SSF46689">
    <property type="entry name" value="Homeodomain-like"/>
    <property type="match status" value="1"/>
</dbReference>
<dbReference type="InterPro" id="IPR029016">
    <property type="entry name" value="GAF-like_dom_sf"/>
</dbReference>
<dbReference type="Pfam" id="PF00158">
    <property type="entry name" value="Sigma54_activat"/>
    <property type="match status" value="1"/>
</dbReference>
<dbReference type="Pfam" id="PF02954">
    <property type="entry name" value="HTH_8"/>
    <property type="match status" value="1"/>
</dbReference>
<name>A0ABS2R7N6_9BACI</name>
<comment type="caution">
    <text evidence="7">The sequence shown here is derived from an EMBL/GenBank/DDBJ whole genome shotgun (WGS) entry which is preliminary data.</text>
</comment>
<evidence type="ECO:0000256" key="4">
    <source>
        <dbReference type="ARBA" id="ARBA00023125"/>
    </source>
</evidence>
<dbReference type="Pfam" id="PF25601">
    <property type="entry name" value="AAA_lid_14"/>
    <property type="match status" value="1"/>
</dbReference>
<dbReference type="PROSITE" id="PS00676">
    <property type="entry name" value="SIGMA54_INTERACT_2"/>
    <property type="match status" value="1"/>
</dbReference>
<feature type="domain" description="Sigma-54 factor interaction" evidence="6">
    <location>
        <begin position="310"/>
        <end position="535"/>
    </location>
</feature>
<keyword evidence="8" id="KW-1185">Reference proteome</keyword>
<keyword evidence="1" id="KW-0547">Nucleotide-binding</keyword>
<dbReference type="Gene3D" id="1.10.8.60">
    <property type="match status" value="1"/>
</dbReference>
<dbReference type="PANTHER" id="PTHR32071">
    <property type="entry name" value="TRANSCRIPTIONAL REGULATORY PROTEIN"/>
    <property type="match status" value="1"/>
</dbReference>
<accession>A0ABS2R7N6</accession>
<keyword evidence="4" id="KW-0238">DNA-binding</keyword>
<dbReference type="Gene3D" id="3.30.450.40">
    <property type="match status" value="1"/>
</dbReference>
<dbReference type="PANTHER" id="PTHR32071:SF101">
    <property type="entry name" value="ACETOIN DEHYDROGENASE OPERON TRANSCRIPTIONAL ACTIVATOR ACOR"/>
    <property type="match status" value="1"/>
</dbReference>